<accession>A0ABQ5U672</accession>
<reference evidence="1" key="2">
    <citation type="submission" date="2023-01" db="EMBL/GenBank/DDBJ databases">
        <title>Draft genome sequence of Sneathiella chinensis strain NBRC 103408.</title>
        <authorList>
            <person name="Sun Q."/>
            <person name="Mori K."/>
        </authorList>
    </citation>
    <scope>NUCLEOTIDE SEQUENCE</scope>
    <source>
        <strain evidence="1">NBRC 103408</strain>
    </source>
</reference>
<keyword evidence="2" id="KW-1185">Reference proteome</keyword>
<dbReference type="SUPFAM" id="SSF48452">
    <property type="entry name" value="TPR-like"/>
    <property type="match status" value="1"/>
</dbReference>
<evidence type="ECO:0008006" key="3">
    <source>
        <dbReference type="Google" id="ProtNLM"/>
    </source>
</evidence>
<dbReference type="Proteomes" id="UP001161409">
    <property type="component" value="Unassembled WGS sequence"/>
</dbReference>
<protein>
    <recommendedName>
        <fullName evidence="3">Tetratrico peptide repeat group 5 domain-containing protein</fullName>
    </recommendedName>
</protein>
<sequence>MLLLGITLSACSGSSSSLRDQFFASPPDTGLAGQSVAVAAAQNGDYVSAARIYAALLGAGRETPALWAGYAEALFRLEAYPEALGAYDRLAVLTEKGCTARIGQGKTSLRLKQPSVAVLHFQGCIGREPENRAALAGLAVAHDMAGKPDQSAPLYQRLLESRPDDIQILNNYGVSLLLAGRLKEAITRLSQIAFGPASTRRVRQNLALAYALNGDSGAAFNIGLLDLGAEEATANLKYYELLRSMKSNVALRAFLFAGEGPKT</sequence>
<gene>
    <name evidence="1" type="ORF">GCM10007924_18910</name>
</gene>
<reference evidence="1" key="1">
    <citation type="journal article" date="2014" name="Int. J. Syst. Evol. Microbiol.">
        <title>Complete genome of a new Firmicutes species belonging to the dominant human colonic microbiota ('Ruminococcus bicirculans') reveals two chromosomes and a selective capacity to utilize plant glucans.</title>
        <authorList>
            <consortium name="NISC Comparative Sequencing Program"/>
            <person name="Wegmann U."/>
            <person name="Louis P."/>
            <person name="Goesmann A."/>
            <person name="Henrissat B."/>
            <person name="Duncan S.H."/>
            <person name="Flint H.J."/>
        </authorList>
    </citation>
    <scope>NUCLEOTIDE SEQUENCE</scope>
    <source>
        <strain evidence="1">NBRC 103408</strain>
    </source>
</reference>
<organism evidence="1 2">
    <name type="scientific">Sneathiella chinensis</name>
    <dbReference type="NCBI Taxonomy" id="349750"/>
    <lineage>
        <taxon>Bacteria</taxon>
        <taxon>Pseudomonadati</taxon>
        <taxon>Pseudomonadota</taxon>
        <taxon>Alphaproteobacteria</taxon>
        <taxon>Sneathiellales</taxon>
        <taxon>Sneathiellaceae</taxon>
        <taxon>Sneathiella</taxon>
    </lineage>
</organism>
<dbReference type="EMBL" id="BSNF01000006">
    <property type="protein sequence ID" value="GLQ06670.1"/>
    <property type="molecule type" value="Genomic_DNA"/>
</dbReference>
<name>A0ABQ5U672_9PROT</name>
<evidence type="ECO:0000313" key="1">
    <source>
        <dbReference type="EMBL" id="GLQ06670.1"/>
    </source>
</evidence>
<evidence type="ECO:0000313" key="2">
    <source>
        <dbReference type="Proteomes" id="UP001161409"/>
    </source>
</evidence>
<comment type="caution">
    <text evidence="1">The sequence shown here is derived from an EMBL/GenBank/DDBJ whole genome shotgun (WGS) entry which is preliminary data.</text>
</comment>
<dbReference type="InterPro" id="IPR011990">
    <property type="entry name" value="TPR-like_helical_dom_sf"/>
</dbReference>
<dbReference type="Gene3D" id="1.25.40.10">
    <property type="entry name" value="Tetratricopeptide repeat domain"/>
    <property type="match status" value="1"/>
</dbReference>
<proteinExistence type="predicted"/>
<dbReference type="Pfam" id="PF13432">
    <property type="entry name" value="TPR_16"/>
    <property type="match status" value="2"/>
</dbReference>